<gene>
    <name evidence="1" type="ORF">CLAFUR5_13382</name>
</gene>
<evidence type="ECO:0008006" key="3">
    <source>
        <dbReference type="Google" id="ProtNLM"/>
    </source>
</evidence>
<organism evidence="1 2">
    <name type="scientific">Passalora fulva</name>
    <name type="common">Tomato leaf mold</name>
    <name type="synonym">Cladosporium fulvum</name>
    <dbReference type="NCBI Taxonomy" id="5499"/>
    <lineage>
        <taxon>Eukaryota</taxon>
        <taxon>Fungi</taxon>
        <taxon>Dikarya</taxon>
        <taxon>Ascomycota</taxon>
        <taxon>Pezizomycotina</taxon>
        <taxon>Dothideomycetes</taxon>
        <taxon>Dothideomycetidae</taxon>
        <taxon>Mycosphaerellales</taxon>
        <taxon>Mycosphaerellaceae</taxon>
        <taxon>Fulvia</taxon>
    </lineage>
</organism>
<keyword evidence="2" id="KW-1185">Reference proteome</keyword>
<reference evidence="1" key="1">
    <citation type="submission" date="2021-12" db="EMBL/GenBank/DDBJ databases">
        <authorList>
            <person name="Zaccaron A."/>
            <person name="Stergiopoulos I."/>
        </authorList>
    </citation>
    <scope>NUCLEOTIDE SEQUENCE</scope>
    <source>
        <strain evidence="1">Race5_Kim</strain>
    </source>
</reference>
<name>A0A9Q8PKK9_PASFU</name>
<proteinExistence type="predicted"/>
<sequence>MYVCTYCTTLNQDSDQTCWTCGVLSCSHCRLTHGSEWLTHTRGLSTLLAFQSSQTRGCLKDLQMELPPIRGDFAPPDWIDVDHFERSLTRTAFDHSNACPGEGCTEYDGHEDKEEGEFQVPTWLSDMALKLVLAEWHRIGDPDFDDEEEDGDEGAQDAVDVWYYFSELEAVDW</sequence>
<dbReference type="EMBL" id="CP090174">
    <property type="protein sequence ID" value="UJO24359.1"/>
    <property type="molecule type" value="Genomic_DNA"/>
</dbReference>
<dbReference type="GeneID" id="71993260"/>
<dbReference type="RefSeq" id="XP_047768725.1">
    <property type="nucleotide sequence ID" value="XM_047912530.1"/>
</dbReference>
<dbReference type="AlphaFoldDB" id="A0A9Q8PKK9"/>
<reference evidence="1" key="2">
    <citation type="journal article" date="2022" name="Microb. Genom.">
        <title>A chromosome-scale genome assembly of the tomato pathogen Cladosporium fulvum reveals a compartmentalized genome architecture and the presence of a dispensable chromosome.</title>
        <authorList>
            <person name="Zaccaron A.Z."/>
            <person name="Chen L.H."/>
            <person name="Samaras A."/>
            <person name="Stergiopoulos I."/>
        </authorList>
    </citation>
    <scope>NUCLEOTIDE SEQUENCE</scope>
    <source>
        <strain evidence="1">Race5_Kim</strain>
    </source>
</reference>
<dbReference type="KEGG" id="ffu:CLAFUR5_13382"/>
<protein>
    <recommendedName>
        <fullName evidence="3">RanBP2-type domain-containing protein</fullName>
    </recommendedName>
</protein>
<evidence type="ECO:0000313" key="2">
    <source>
        <dbReference type="Proteomes" id="UP000756132"/>
    </source>
</evidence>
<dbReference type="OMA" id="WLSDMAL"/>
<evidence type="ECO:0000313" key="1">
    <source>
        <dbReference type="EMBL" id="UJO24359.1"/>
    </source>
</evidence>
<dbReference type="Proteomes" id="UP000756132">
    <property type="component" value="Chromosome 12"/>
</dbReference>
<accession>A0A9Q8PKK9</accession>
<dbReference type="OrthoDB" id="10316861at2759"/>